<evidence type="ECO:0000313" key="2">
    <source>
        <dbReference type="EMBL" id="WVN89126.1"/>
    </source>
</evidence>
<keyword evidence="3" id="KW-1185">Reference proteome</keyword>
<dbReference type="RefSeq" id="XP_066069826.1">
    <property type="nucleotide sequence ID" value="XM_066213729.1"/>
</dbReference>
<evidence type="ECO:0000256" key="1">
    <source>
        <dbReference type="SAM" id="MobiDB-lite"/>
    </source>
</evidence>
<protein>
    <submittedName>
        <fullName evidence="2">Uncharacterized protein</fullName>
    </submittedName>
</protein>
<feature type="region of interest" description="Disordered" evidence="1">
    <location>
        <begin position="205"/>
        <end position="229"/>
    </location>
</feature>
<sequence length="510" mass="58077">MPRDLGQRAQEFREKWLARSGGWFSELTITIADTTGVWDVIVIAAIFRHADATDDEYLSAKHEKHLERYWPLLITGCVAEGIAYFLIHPDLFTLIVCIKTTVLTALWMGKDQDGLPIKVESSSTSAAPSGKQPPTVPSNMPECKHIPEAYKYLKRKGFSDPAIAGMILSMSKLDKEKAKKNFRAWIKEEEPKETKRREKQYAKLAQEAGWPGKWESGSGGGGSEGKGNKRAIPKEALEAANKLLKSTDDIPPEERREFMTFLKGAKSEEEIKVAEEMLAQLGIRLKKPAFSKKVLDEARHRLNKKKMRSSERHGYWDHLNNAQSKVEIQEAVDILRDLGMKHKGPLDLEEYKFGESDGEGGVRDILLSEDFRDRLIQSMRKPQCKDHEGKKIRPLTPEQVGTYRYYLKRPFSRREFEREVIPWAKDFNVSLGPGHFGGGPHRFDVEELEALIPAIQQNADVDAEMASHMIFTAINLAKKEEAKKMLDKWSTKGVTSEELKNLRKTLPQWY</sequence>
<evidence type="ECO:0000313" key="3">
    <source>
        <dbReference type="Proteomes" id="UP000094043"/>
    </source>
</evidence>
<dbReference type="KEGG" id="cdep:91088552"/>
<organism evidence="2 3">
    <name type="scientific">Cryptococcus depauperatus CBS 7841</name>
    <dbReference type="NCBI Taxonomy" id="1295531"/>
    <lineage>
        <taxon>Eukaryota</taxon>
        <taxon>Fungi</taxon>
        <taxon>Dikarya</taxon>
        <taxon>Basidiomycota</taxon>
        <taxon>Agaricomycotina</taxon>
        <taxon>Tremellomycetes</taxon>
        <taxon>Tremellales</taxon>
        <taxon>Cryptococcaceae</taxon>
        <taxon>Cryptococcus</taxon>
    </lineage>
</organism>
<dbReference type="AlphaFoldDB" id="A0AAJ8JVG1"/>
<gene>
    <name evidence="2" type="ORF">L203_104342</name>
</gene>
<reference evidence="2" key="2">
    <citation type="journal article" date="2022" name="Elife">
        <title>Obligate sexual reproduction of a homothallic fungus closely related to the Cryptococcus pathogenic species complex.</title>
        <authorList>
            <person name="Passer A.R."/>
            <person name="Clancey S.A."/>
            <person name="Shea T."/>
            <person name="David-Palma M."/>
            <person name="Averette A.F."/>
            <person name="Boekhout T."/>
            <person name="Porcel B.M."/>
            <person name="Nowrousian M."/>
            <person name="Cuomo C.A."/>
            <person name="Sun S."/>
            <person name="Heitman J."/>
            <person name="Coelho M.A."/>
        </authorList>
    </citation>
    <scope>NUCLEOTIDE SEQUENCE</scope>
    <source>
        <strain evidence="2">CBS 7841</strain>
    </source>
</reference>
<dbReference type="GeneID" id="91088552"/>
<proteinExistence type="predicted"/>
<dbReference type="Proteomes" id="UP000094043">
    <property type="component" value="Chromosome 5"/>
</dbReference>
<reference evidence="2" key="1">
    <citation type="submission" date="2016-06" db="EMBL/GenBank/DDBJ databases">
        <authorList>
            <person name="Cuomo C."/>
            <person name="Litvintseva A."/>
            <person name="Heitman J."/>
            <person name="Chen Y."/>
            <person name="Sun S."/>
            <person name="Springer D."/>
            <person name="Dromer F."/>
            <person name="Young S."/>
            <person name="Zeng Q."/>
            <person name="Chapman S."/>
            <person name="Gujja S."/>
            <person name="Saif S."/>
            <person name="Birren B."/>
        </authorList>
    </citation>
    <scope>NUCLEOTIDE SEQUENCE</scope>
    <source>
        <strain evidence="2">CBS 7841</strain>
    </source>
</reference>
<feature type="region of interest" description="Disordered" evidence="1">
    <location>
        <begin position="118"/>
        <end position="141"/>
    </location>
</feature>
<reference evidence="2" key="3">
    <citation type="submission" date="2024-01" db="EMBL/GenBank/DDBJ databases">
        <authorList>
            <person name="Coelho M.A."/>
            <person name="David-Palma M."/>
            <person name="Shea T."/>
            <person name="Sun S."/>
            <person name="Cuomo C.A."/>
            <person name="Heitman J."/>
        </authorList>
    </citation>
    <scope>NUCLEOTIDE SEQUENCE</scope>
    <source>
        <strain evidence="2">CBS 7841</strain>
    </source>
</reference>
<accession>A0AAJ8JVG1</accession>
<dbReference type="EMBL" id="CP143788">
    <property type="protein sequence ID" value="WVN89126.1"/>
    <property type="molecule type" value="Genomic_DNA"/>
</dbReference>
<name>A0AAJ8JVG1_9TREE</name>